<gene>
    <name evidence="1" type="ORF">QYE76_024052</name>
</gene>
<sequence length="207" mass="22533">MLVPRILVGVATRIRPWRPGRGSSLVPRIIEDALDLVETRPSSTFRSSLSGVRRRPLAPPPIFRGWPRAHGDGLPFSSSTIVRLDSLKRGPPSLDAAAVCGADLSRSTSHAPMKGRDRDDGATLERRRVVYGGWGRGGSVGAGQLVTWDDKEMEAGKEVLREIDLEIWSRKLAAVVGMVGSKSSLLGCILGEMRKVSDKVRTIILIF</sequence>
<accession>A0AAD8RCW6</accession>
<organism evidence="1 2">
    <name type="scientific">Lolium multiflorum</name>
    <name type="common">Italian ryegrass</name>
    <name type="synonym">Lolium perenne subsp. multiflorum</name>
    <dbReference type="NCBI Taxonomy" id="4521"/>
    <lineage>
        <taxon>Eukaryota</taxon>
        <taxon>Viridiplantae</taxon>
        <taxon>Streptophyta</taxon>
        <taxon>Embryophyta</taxon>
        <taxon>Tracheophyta</taxon>
        <taxon>Spermatophyta</taxon>
        <taxon>Magnoliopsida</taxon>
        <taxon>Liliopsida</taxon>
        <taxon>Poales</taxon>
        <taxon>Poaceae</taxon>
        <taxon>BOP clade</taxon>
        <taxon>Pooideae</taxon>
        <taxon>Poodae</taxon>
        <taxon>Poeae</taxon>
        <taxon>Poeae Chloroplast Group 2 (Poeae type)</taxon>
        <taxon>Loliodinae</taxon>
        <taxon>Loliinae</taxon>
        <taxon>Lolium</taxon>
    </lineage>
</organism>
<evidence type="ECO:0000313" key="2">
    <source>
        <dbReference type="Proteomes" id="UP001231189"/>
    </source>
</evidence>
<evidence type="ECO:0000313" key="1">
    <source>
        <dbReference type="EMBL" id="KAK1618535.1"/>
    </source>
</evidence>
<dbReference type="EMBL" id="JAUUTY010000006">
    <property type="protein sequence ID" value="KAK1618535.1"/>
    <property type="molecule type" value="Genomic_DNA"/>
</dbReference>
<dbReference type="AlphaFoldDB" id="A0AAD8RCW6"/>
<keyword evidence="2" id="KW-1185">Reference proteome</keyword>
<name>A0AAD8RCW6_LOLMU</name>
<protein>
    <submittedName>
        <fullName evidence="1">Uncharacterized protein</fullName>
    </submittedName>
</protein>
<reference evidence="1" key="1">
    <citation type="submission" date="2023-07" db="EMBL/GenBank/DDBJ databases">
        <title>A chromosome-level genome assembly of Lolium multiflorum.</title>
        <authorList>
            <person name="Chen Y."/>
            <person name="Copetti D."/>
            <person name="Kolliker R."/>
            <person name="Studer B."/>
        </authorList>
    </citation>
    <scope>NUCLEOTIDE SEQUENCE</scope>
    <source>
        <strain evidence="1">02402/16</strain>
        <tissue evidence="1">Leaf</tissue>
    </source>
</reference>
<dbReference type="Proteomes" id="UP001231189">
    <property type="component" value="Unassembled WGS sequence"/>
</dbReference>
<proteinExistence type="predicted"/>
<comment type="caution">
    <text evidence="1">The sequence shown here is derived from an EMBL/GenBank/DDBJ whole genome shotgun (WGS) entry which is preliminary data.</text>
</comment>